<comment type="caution">
    <text evidence="3">The sequence shown here is derived from an EMBL/GenBank/DDBJ whole genome shotgun (WGS) entry which is preliminary data.</text>
</comment>
<feature type="region of interest" description="Disordered" evidence="1">
    <location>
        <begin position="362"/>
        <end position="415"/>
    </location>
</feature>
<sequence>MATDPIPVELSHEILSRLPAKSIARFHCVSKQWASILDRPYFKDLFLTKSSTQPRLIFAIEKNHMSPHEKPSSSLVLTPEFHMKFPPDDTWWIFPRYDRKFACGYASGLIYFSCMSVKAGYDGVPVICNPKTGRYEILPFIRRIMTLGTQGMRWRKIHCSLRLENLSEGVCINGVLYYLGDTSQCMEKIRGKSSFAIACFDIRSEKFKFLYPESFCELVNYNGKLGVIYYDDLTDDAIELRVWVLEDKYSYTLRGDKLFPHYASVVGVISTGEIVLSMADYTSKQPFYIYYFNPERNTIRRVEIQGFGEYHKASKKPSRVYVFLDDCSRFYPSAHHAEDLNVKDPKLLNSSIYVPYVYKGEDEEDDDDENGFSQFYGKKRKNKPDESRSRKRRKQKGKKKKKKEVGGEDRDNHWS</sequence>
<reference evidence="3 4" key="1">
    <citation type="submission" date="2021-05" db="EMBL/GenBank/DDBJ databases">
        <title>Genome Assembly of Synthetic Allotetraploid Brassica napus Reveals Homoeologous Exchanges between Subgenomes.</title>
        <authorList>
            <person name="Davis J.T."/>
        </authorList>
    </citation>
    <scope>NUCLEOTIDE SEQUENCE [LARGE SCALE GENOMIC DNA]</scope>
    <source>
        <strain evidence="4">cv. Da-Ae</strain>
        <tissue evidence="3">Seedling</tissue>
    </source>
</reference>
<feature type="compositionally biased region" description="Basic residues" evidence="1">
    <location>
        <begin position="389"/>
        <end position="403"/>
    </location>
</feature>
<dbReference type="CDD" id="cd22157">
    <property type="entry name" value="F-box_AtFBW1-like"/>
    <property type="match status" value="1"/>
</dbReference>
<feature type="compositionally biased region" description="Basic and acidic residues" evidence="1">
    <location>
        <begin position="404"/>
        <end position="415"/>
    </location>
</feature>
<dbReference type="Pfam" id="PF00646">
    <property type="entry name" value="F-box"/>
    <property type="match status" value="1"/>
</dbReference>
<evidence type="ECO:0000313" key="4">
    <source>
        <dbReference type="Proteomes" id="UP000824890"/>
    </source>
</evidence>
<keyword evidence="4" id="KW-1185">Reference proteome</keyword>
<protein>
    <recommendedName>
        <fullName evidence="2">F-box domain-containing protein</fullName>
    </recommendedName>
</protein>
<dbReference type="InterPro" id="IPR017451">
    <property type="entry name" value="F-box-assoc_interact_dom"/>
</dbReference>
<dbReference type="InterPro" id="IPR036047">
    <property type="entry name" value="F-box-like_dom_sf"/>
</dbReference>
<dbReference type="InterPro" id="IPR013187">
    <property type="entry name" value="F-box-assoc_dom_typ3"/>
</dbReference>
<dbReference type="SMART" id="SM00256">
    <property type="entry name" value="FBOX"/>
    <property type="match status" value="1"/>
</dbReference>
<dbReference type="NCBIfam" id="TIGR01640">
    <property type="entry name" value="F_box_assoc_1"/>
    <property type="match status" value="1"/>
</dbReference>
<dbReference type="InterPro" id="IPR001810">
    <property type="entry name" value="F-box_dom"/>
</dbReference>
<proteinExistence type="predicted"/>
<dbReference type="PANTHER" id="PTHR31111">
    <property type="entry name" value="BNAA05G37150D PROTEIN-RELATED"/>
    <property type="match status" value="1"/>
</dbReference>
<dbReference type="EMBL" id="JAGKQM010000008">
    <property type="protein sequence ID" value="KAH0914259.1"/>
    <property type="molecule type" value="Genomic_DNA"/>
</dbReference>
<dbReference type="PROSITE" id="PS50181">
    <property type="entry name" value="FBOX"/>
    <property type="match status" value="1"/>
</dbReference>
<name>A0ABQ8CB00_BRANA</name>
<dbReference type="SUPFAM" id="SSF81383">
    <property type="entry name" value="F-box domain"/>
    <property type="match status" value="1"/>
</dbReference>
<dbReference type="Proteomes" id="UP000824890">
    <property type="component" value="Unassembled WGS sequence"/>
</dbReference>
<dbReference type="Gene3D" id="1.20.1280.50">
    <property type="match status" value="1"/>
</dbReference>
<organism evidence="3 4">
    <name type="scientific">Brassica napus</name>
    <name type="common">Rape</name>
    <dbReference type="NCBI Taxonomy" id="3708"/>
    <lineage>
        <taxon>Eukaryota</taxon>
        <taxon>Viridiplantae</taxon>
        <taxon>Streptophyta</taxon>
        <taxon>Embryophyta</taxon>
        <taxon>Tracheophyta</taxon>
        <taxon>Spermatophyta</taxon>
        <taxon>Magnoliopsida</taxon>
        <taxon>eudicotyledons</taxon>
        <taxon>Gunneridae</taxon>
        <taxon>Pentapetalae</taxon>
        <taxon>rosids</taxon>
        <taxon>malvids</taxon>
        <taxon>Brassicales</taxon>
        <taxon>Brassicaceae</taxon>
        <taxon>Brassiceae</taxon>
        <taxon>Brassica</taxon>
    </lineage>
</organism>
<evidence type="ECO:0000313" key="3">
    <source>
        <dbReference type="EMBL" id="KAH0914259.1"/>
    </source>
</evidence>
<dbReference type="Pfam" id="PF08268">
    <property type="entry name" value="FBA_3"/>
    <property type="match status" value="1"/>
</dbReference>
<dbReference type="PANTHER" id="PTHR31111:SF63">
    <property type="entry name" value="F-BOX DOMAIN-CONTAINING PROTEIN"/>
    <property type="match status" value="1"/>
</dbReference>
<evidence type="ECO:0000256" key="1">
    <source>
        <dbReference type="SAM" id="MobiDB-lite"/>
    </source>
</evidence>
<evidence type="ECO:0000259" key="2">
    <source>
        <dbReference type="PROSITE" id="PS50181"/>
    </source>
</evidence>
<feature type="domain" description="F-box" evidence="2">
    <location>
        <begin position="1"/>
        <end position="45"/>
    </location>
</feature>
<accession>A0ABQ8CB00</accession>
<gene>
    <name evidence="3" type="ORF">HID58_028705</name>
</gene>